<dbReference type="GO" id="GO:0005524">
    <property type="term" value="F:ATP binding"/>
    <property type="evidence" value="ECO:0007669"/>
    <property type="project" value="UniProtKB-KW"/>
</dbReference>
<dbReference type="SUPFAM" id="SSF52540">
    <property type="entry name" value="P-loop containing nucleoside triphosphate hydrolases"/>
    <property type="match status" value="1"/>
</dbReference>
<dbReference type="PROSITE" id="PS50893">
    <property type="entry name" value="ABC_TRANSPORTER_2"/>
    <property type="match status" value="1"/>
</dbReference>
<name>A0A2T1HZK2_9HYPH</name>
<sequence length="354" mass="38221">MADLVIDNIKLRYGSVEILKGVSMTLEKGQIVALLGPSGSGKTTLLRCVAGLEEPHEGRIVIAGKTLFDGARGINLAPEERGLGLVFQSYALWPHKTVFDNVAYPLRLRGVSGSDVKTRVAKALDSIGIGHLAARFPHQLSGGQQQRVALARALVYEPPVILLDEPLSNLDAKLREEARVWLRQLISELGLSALCVTHDQVEAMAMADRILLLNGGVVEQQGTPEEMYGRPASLFAAEFMGANNRLAGKAANVTPSGAALLLGDARLEGLPCGPVRDGEDAFGVIRLERVRVADGPGPNRLRMTLTAEMYLGERYELLFTRGDASVRIFSPARIKGGDHWLEFPQDALWVCAAA</sequence>
<evidence type="ECO:0000256" key="3">
    <source>
        <dbReference type="ARBA" id="ARBA00022741"/>
    </source>
</evidence>
<proteinExistence type="inferred from homology"/>
<keyword evidence="4" id="KW-0067">ATP-binding</keyword>
<dbReference type="Gene3D" id="3.40.50.300">
    <property type="entry name" value="P-loop containing nucleotide triphosphate hydrolases"/>
    <property type="match status" value="1"/>
</dbReference>
<dbReference type="InterPro" id="IPR003593">
    <property type="entry name" value="AAA+_ATPase"/>
</dbReference>
<dbReference type="FunFam" id="3.40.50.300:FF:000425">
    <property type="entry name" value="Probable ABC transporter, ATP-binding subunit"/>
    <property type="match status" value="1"/>
</dbReference>
<keyword evidence="2" id="KW-0813">Transport</keyword>
<comment type="similarity">
    <text evidence="1">Belongs to the ABC transporter superfamily.</text>
</comment>
<keyword evidence="7" id="KW-1185">Reference proteome</keyword>
<dbReference type="EMBL" id="PVZS01000001">
    <property type="protein sequence ID" value="PSC06879.1"/>
    <property type="molecule type" value="Genomic_DNA"/>
</dbReference>
<dbReference type="GO" id="GO:0015697">
    <property type="term" value="P:quaternary ammonium group transport"/>
    <property type="evidence" value="ECO:0007669"/>
    <property type="project" value="UniProtKB-ARBA"/>
</dbReference>
<accession>A0A2T1HZK2</accession>
<reference evidence="7" key="1">
    <citation type="submission" date="2018-03" db="EMBL/GenBank/DDBJ databases">
        <authorList>
            <person name="Sun L."/>
            <person name="Liu H."/>
            <person name="Chen W."/>
            <person name="Huang K."/>
            <person name="Liu W."/>
            <person name="Gao X."/>
        </authorList>
    </citation>
    <scope>NUCLEOTIDE SEQUENCE [LARGE SCALE GENOMIC DNA]</scope>
    <source>
        <strain evidence="7">SH9</strain>
    </source>
</reference>
<dbReference type="SMART" id="SM00382">
    <property type="entry name" value="AAA"/>
    <property type="match status" value="1"/>
</dbReference>
<dbReference type="InterPro" id="IPR027417">
    <property type="entry name" value="P-loop_NTPase"/>
</dbReference>
<dbReference type="Proteomes" id="UP000239772">
    <property type="component" value="Unassembled WGS sequence"/>
</dbReference>
<keyword evidence="3" id="KW-0547">Nucleotide-binding</keyword>
<feature type="domain" description="ABC transporter" evidence="5">
    <location>
        <begin position="4"/>
        <end position="240"/>
    </location>
</feature>
<comment type="caution">
    <text evidence="6">The sequence shown here is derived from an EMBL/GenBank/DDBJ whole genome shotgun (WGS) entry which is preliminary data.</text>
</comment>
<evidence type="ECO:0000256" key="4">
    <source>
        <dbReference type="ARBA" id="ARBA00022840"/>
    </source>
</evidence>
<evidence type="ECO:0000313" key="6">
    <source>
        <dbReference type="EMBL" id="PSC06879.1"/>
    </source>
</evidence>
<dbReference type="AlphaFoldDB" id="A0A2T1HZK2"/>
<evidence type="ECO:0000313" key="7">
    <source>
        <dbReference type="Proteomes" id="UP000239772"/>
    </source>
</evidence>
<dbReference type="PANTHER" id="PTHR42781:SF4">
    <property type="entry name" value="SPERMIDINE_PUTRESCINE IMPORT ATP-BINDING PROTEIN POTA"/>
    <property type="match status" value="1"/>
</dbReference>
<dbReference type="InterPro" id="IPR003439">
    <property type="entry name" value="ABC_transporter-like_ATP-bd"/>
</dbReference>
<dbReference type="PANTHER" id="PTHR42781">
    <property type="entry name" value="SPERMIDINE/PUTRESCINE IMPORT ATP-BINDING PROTEIN POTA"/>
    <property type="match status" value="1"/>
</dbReference>
<gene>
    <name evidence="6" type="ORF">SLNSH_00380</name>
</gene>
<dbReference type="RefSeq" id="WP_106334664.1">
    <property type="nucleotide sequence ID" value="NZ_PVZS01000001.1"/>
</dbReference>
<dbReference type="Pfam" id="PF00005">
    <property type="entry name" value="ABC_tran"/>
    <property type="match status" value="1"/>
</dbReference>
<dbReference type="OrthoDB" id="9802264at2"/>
<evidence type="ECO:0000256" key="2">
    <source>
        <dbReference type="ARBA" id="ARBA00022448"/>
    </source>
</evidence>
<dbReference type="InterPro" id="IPR017871">
    <property type="entry name" value="ABC_transporter-like_CS"/>
</dbReference>
<dbReference type="GO" id="GO:0016887">
    <property type="term" value="F:ATP hydrolysis activity"/>
    <property type="evidence" value="ECO:0007669"/>
    <property type="project" value="InterPro"/>
</dbReference>
<evidence type="ECO:0000256" key="1">
    <source>
        <dbReference type="ARBA" id="ARBA00005417"/>
    </source>
</evidence>
<evidence type="ECO:0000259" key="5">
    <source>
        <dbReference type="PROSITE" id="PS50893"/>
    </source>
</evidence>
<dbReference type="PROSITE" id="PS00211">
    <property type="entry name" value="ABC_TRANSPORTER_1"/>
    <property type="match status" value="1"/>
</dbReference>
<dbReference type="InterPro" id="IPR050093">
    <property type="entry name" value="ABC_SmlMolc_Importer"/>
</dbReference>
<organism evidence="6 7">
    <name type="scientific">Alsobacter soli</name>
    <dbReference type="NCBI Taxonomy" id="2109933"/>
    <lineage>
        <taxon>Bacteria</taxon>
        <taxon>Pseudomonadati</taxon>
        <taxon>Pseudomonadota</taxon>
        <taxon>Alphaproteobacteria</taxon>
        <taxon>Hyphomicrobiales</taxon>
        <taxon>Alsobacteraceae</taxon>
        <taxon>Alsobacter</taxon>
    </lineage>
</organism>
<protein>
    <submittedName>
        <fullName evidence="6">Lipase</fullName>
    </submittedName>
</protein>